<accession>A0A8H3EL01</accession>
<feature type="region of interest" description="Disordered" evidence="2">
    <location>
        <begin position="204"/>
        <end position="258"/>
    </location>
</feature>
<keyword evidence="4" id="KW-1185">Reference proteome</keyword>
<comment type="caution">
    <text evidence="3">The sequence shown here is derived from an EMBL/GenBank/DDBJ whole genome shotgun (WGS) entry which is preliminary data.</text>
</comment>
<sequence length="258" mass="27501">MSPSPGLRLPITQPQPLADAAFDGNSSTERSSSPPAPPYSPITPVMTTSDLAASNGDVRYVPPEGSVQPPSPAPFSENDNADAMALRSAISILQIQRQQALRDMKALEQQKMLAVANPEGFADAVAAGQVKTTRSGGLFVGPHPDVSEPANGDFQDGTDTDGDDEKKPTPQKVEFGDIPGAQNVVRCPPVNWAKYHIVGESLDKLHQEQRARPAPGQPHTDMESGRAAQHVIAAPYDPWTDTLPEPSMRTRGLAKKEG</sequence>
<evidence type="ECO:0000313" key="4">
    <source>
        <dbReference type="Proteomes" id="UP000664521"/>
    </source>
</evidence>
<organism evidence="3 4">
    <name type="scientific">Heterodermia speciosa</name>
    <dbReference type="NCBI Taxonomy" id="116794"/>
    <lineage>
        <taxon>Eukaryota</taxon>
        <taxon>Fungi</taxon>
        <taxon>Dikarya</taxon>
        <taxon>Ascomycota</taxon>
        <taxon>Pezizomycotina</taxon>
        <taxon>Lecanoromycetes</taxon>
        <taxon>OSLEUM clade</taxon>
        <taxon>Lecanoromycetidae</taxon>
        <taxon>Caliciales</taxon>
        <taxon>Physciaceae</taxon>
        <taxon>Heterodermia</taxon>
    </lineage>
</organism>
<dbReference type="OrthoDB" id="20473at2759"/>
<protein>
    <submittedName>
        <fullName evidence="3">Uncharacterized protein</fullName>
    </submittedName>
</protein>
<reference evidence="3" key="1">
    <citation type="submission" date="2021-03" db="EMBL/GenBank/DDBJ databases">
        <authorList>
            <person name="Tagirdzhanova G."/>
        </authorList>
    </citation>
    <scope>NUCLEOTIDE SEQUENCE</scope>
</reference>
<evidence type="ECO:0000313" key="3">
    <source>
        <dbReference type="EMBL" id="CAF9908626.1"/>
    </source>
</evidence>
<proteinExistence type="predicted"/>
<dbReference type="PANTHER" id="PTHR22705">
    <property type="entry name" value="ZINC FINGER, ZZ DOMAIN CONTAINING 3"/>
    <property type="match status" value="1"/>
</dbReference>
<gene>
    <name evidence="3" type="ORF">HETSPECPRED_008138</name>
</gene>
<keyword evidence="1" id="KW-0175">Coiled coil</keyword>
<evidence type="ECO:0000256" key="2">
    <source>
        <dbReference type="SAM" id="MobiDB-lite"/>
    </source>
</evidence>
<feature type="coiled-coil region" evidence="1">
    <location>
        <begin position="90"/>
        <end position="117"/>
    </location>
</feature>
<dbReference type="Proteomes" id="UP000664521">
    <property type="component" value="Unassembled WGS sequence"/>
</dbReference>
<name>A0A8H3EL01_9LECA</name>
<evidence type="ECO:0000256" key="1">
    <source>
        <dbReference type="SAM" id="Coils"/>
    </source>
</evidence>
<dbReference type="PANTHER" id="PTHR22705:SF0">
    <property type="entry name" value="ZZ-TYPE ZINC FINGER-CONTAINING PROTEIN 3"/>
    <property type="match status" value="1"/>
</dbReference>
<dbReference type="EMBL" id="CAJPDS010000006">
    <property type="protein sequence ID" value="CAF9908626.1"/>
    <property type="molecule type" value="Genomic_DNA"/>
</dbReference>
<dbReference type="InterPro" id="IPR037830">
    <property type="entry name" value="ZZZ3"/>
</dbReference>
<feature type="region of interest" description="Disordered" evidence="2">
    <location>
        <begin position="1"/>
        <end position="79"/>
    </location>
</feature>
<feature type="region of interest" description="Disordered" evidence="2">
    <location>
        <begin position="135"/>
        <end position="181"/>
    </location>
</feature>
<dbReference type="AlphaFoldDB" id="A0A8H3EL01"/>